<evidence type="ECO:0000256" key="2">
    <source>
        <dbReference type="ARBA" id="ARBA00022692"/>
    </source>
</evidence>
<dbReference type="PROSITE" id="PS51012">
    <property type="entry name" value="ABC_TM2"/>
    <property type="match status" value="1"/>
</dbReference>
<feature type="transmembrane region" description="Helical" evidence="5">
    <location>
        <begin position="258"/>
        <end position="276"/>
    </location>
</feature>
<keyword evidence="5" id="KW-1003">Cell membrane</keyword>
<proteinExistence type="inferred from homology"/>
<keyword evidence="5" id="KW-0813">Transport</keyword>
<dbReference type="Proteomes" id="UP001501461">
    <property type="component" value="Unassembled WGS sequence"/>
</dbReference>
<accession>A0ABN2U6B1</accession>
<keyword evidence="4 5" id="KW-0472">Membrane</keyword>
<dbReference type="PANTHER" id="PTHR43229">
    <property type="entry name" value="NODULATION PROTEIN J"/>
    <property type="match status" value="1"/>
</dbReference>
<dbReference type="InterPro" id="IPR051784">
    <property type="entry name" value="Nod_factor_ABC_transporter"/>
</dbReference>
<keyword evidence="3 5" id="KW-1133">Transmembrane helix</keyword>
<evidence type="ECO:0000256" key="1">
    <source>
        <dbReference type="ARBA" id="ARBA00004141"/>
    </source>
</evidence>
<evidence type="ECO:0000313" key="9">
    <source>
        <dbReference type="Proteomes" id="UP001501461"/>
    </source>
</evidence>
<dbReference type="RefSeq" id="WP_343956339.1">
    <property type="nucleotide sequence ID" value="NZ_BAAAMN010000013.1"/>
</dbReference>
<feature type="transmembrane region" description="Helical" evidence="5">
    <location>
        <begin position="164"/>
        <end position="189"/>
    </location>
</feature>
<gene>
    <name evidence="8" type="ORF">GCM10009720_08360</name>
</gene>
<feature type="transmembrane region" description="Helical" evidence="5">
    <location>
        <begin position="127"/>
        <end position="152"/>
    </location>
</feature>
<organism evidence="8 9">
    <name type="scientific">Yaniella flava</name>
    <dbReference type="NCBI Taxonomy" id="287930"/>
    <lineage>
        <taxon>Bacteria</taxon>
        <taxon>Bacillati</taxon>
        <taxon>Actinomycetota</taxon>
        <taxon>Actinomycetes</taxon>
        <taxon>Micrococcales</taxon>
        <taxon>Micrococcaceae</taxon>
        <taxon>Yaniella</taxon>
    </lineage>
</organism>
<dbReference type="InterPro" id="IPR047817">
    <property type="entry name" value="ABC2_TM_bact-type"/>
</dbReference>
<dbReference type="EMBL" id="BAAAMN010000013">
    <property type="protein sequence ID" value="GAA2030519.1"/>
    <property type="molecule type" value="Genomic_DNA"/>
</dbReference>
<comment type="subcellular location">
    <subcellularLocation>
        <location evidence="5">Cell membrane</location>
        <topology evidence="5">Multi-pass membrane protein</topology>
    </subcellularLocation>
    <subcellularLocation>
        <location evidence="1">Membrane</location>
        <topology evidence="1">Multi-pass membrane protein</topology>
    </subcellularLocation>
</comment>
<keyword evidence="2 5" id="KW-0812">Transmembrane</keyword>
<evidence type="ECO:0000256" key="3">
    <source>
        <dbReference type="ARBA" id="ARBA00022989"/>
    </source>
</evidence>
<evidence type="ECO:0000256" key="4">
    <source>
        <dbReference type="ARBA" id="ARBA00023136"/>
    </source>
</evidence>
<feature type="transmembrane region" description="Helical" evidence="5">
    <location>
        <begin position="87"/>
        <end position="106"/>
    </location>
</feature>
<feature type="region of interest" description="Disordered" evidence="6">
    <location>
        <begin position="1"/>
        <end position="26"/>
    </location>
</feature>
<evidence type="ECO:0000259" key="7">
    <source>
        <dbReference type="PROSITE" id="PS51012"/>
    </source>
</evidence>
<sequence>MTTNPTSPNTQPAPKSSRSPSTNPTINAYRTGLRRGMISTKIQLASLGDVLGMVIPLVIFVVVLLFLNRVDLDGAAVSLGAMNIPGLIAMSVLFSAVMGIAGVLSMDRTNGTLLRSKSVPGGTTGYLVGEITANAIITIVSTLILLAAGLLLFDGLIFGSVDRWLLFALVMLLGLVATLAIGAVVGALVNSPKNMGLVMLPVMGLIGISGIFYPLIALPIWLQWVAQVFPLYWFGLGLRASMLPESMASVEVTESWRIEWVFVVLATWAIVGMALAPKLSSRMARRESGSTLAARRRDIQQDWGV</sequence>
<evidence type="ECO:0000256" key="5">
    <source>
        <dbReference type="RuleBase" id="RU361157"/>
    </source>
</evidence>
<feature type="transmembrane region" description="Helical" evidence="5">
    <location>
        <begin position="196"/>
        <end position="222"/>
    </location>
</feature>
<name>A0ABN2U6B1_9MICC</name>
<dbReference type="InterPro" id="IPR013525">
    <property type="entry name" value="ABC2_TM"/>
</dbReference>
<reference evidence="8 9" key="1">
    <citation type="journal article" date="2019" name="Int. J. Syst. Evol. Microbiol.">
        <title>The Global Catalogue of Microorganisms (GCM) 10K type strain sequencing project: providing services to taxonomists for standard genome sequencing and annotation.</title>
        <authorList>
            <consortium name="The Broad Institute Genomics Platform"/>
            <consortium name="The Broad Institute Genome Sequencing Center for Infectious Disease"/>
            <person name="Wu L."/>
            <person name="Ma J."/>
        </authorList>
    </citation>
    <scope>NUCLEOTIDE SEQUENCE [LARGE SCALE GENOMIC DNA]</scope>
    <source>
        <strain evidence="8 9">JCM 13595</strain>
    </source>
</reference>
<evidence type="ECO:0000256" key="6">
    <source>
        <dbReference type="SAM" id="MobiDB-lite"/>
    </source>
</evidence>
<comment type="caution">
    <text evidence="8">The sequence shown here is derived from an EMBL/GenBank/DDBJ whole genome shotgun (WGS) entry which is preliminary data.</text>
</comment>
<evidence type="ECO:0000313" key="8">
    <source>
        <dbReference type="EMBL" id="GAA2030519.1"/>
    </source>
</evidence>
<dbReference type="Pfam" id="PF01061">
    <property type="entry name" value="ABC2_membrane"/>
    <property type="match status" value="1"/>
</dbReference>
<dbReference type="PANTHER" id="PTHR43229:SF2">
    <property type="entry name" value="NODULATION PROTEIN J"/>
    <property type="match status" value="1"/>
</dbReference>
<protein>
    <recommendedName>
        <fullName evidence="5">Transport permease protein</fullName>
    </recommendedName>
</protein>
<feature type="domain" description="ABC transmembrane type-2" evidence="7">
    <location>
        <begin position="47"/>
        <end position="283"/>
    </location>
</feature>
<feature type="transmembrane region" description="Helical" evidence="5">
    <location>
        <begin position="44"/>
        <end position="67"/>
    </location>
</feature>
<comment type="similarity">
    <text evidence="5">Belongs to the ABC-2 integral membrane protein family.</text>
</comment>
<keyword evidence="9" id="KW-1185">Reference proteome</keyword>